<feature type="transmembrane region" description="Helical" evidence="1">
    <location>
        <begin position="180"/>
        <end position="199"/>
    </location>
</feature>
<evidence type="ECO:0008006" key="4">
    <source>
        <dbReference type="Google" id="ProtNLM"/>
    </source>
</evidence>
<feature type="transmembrane region" description="Helical" evidence="1">
    <location>
        <begin position="489"/>
        <end position="508"/>
    </location>
</feature>
<comment type="caution">
    <text evidence="2">The sequence shown here is derived from an EMBL/GenBank/DDBJ whole genome shotgun (WGS) entry which is preliminary data.</text>
</comment>
<feature type="transmembrane region" description="Helical" evidence="1">
    <location>
        <begin position="246"/>
        <end position="264"/>
    </location>
</feature>
<dbReference type="RefSeq" id="WP_408126053.1">
    <property type="nucleotide sequence ID" value="NZ_JBFNFH010000001.1"/>
</dbReference>
<keyword evidence="1" id="KW-0472">Membrane</keyword>
<organism evidence="2 3">
    <name type="scientific">Helcococcus bovis</name>
    <dbReference type="NCBI Taxonomy" id="3153252"/>
    <lineage>
        <taxon>Bacteria</taxon>
        <taxon>Bacillati</taxon>
        <taxon>Bacillota</taxon>
        <taxon>Tissierellia</taxon>
        <taxon>Tissierellales</taxon>
        <taxon>Peptoniphilaceae</taxon>
        <taxon>Helcococcus</taxon>
    </lineage>
</organism>
<protein>
    <recommendedName>
        <fullName evidence="4">ABC transporter permease</fullName>
    </recommendedName>
</protein>
<feature type="transmembrane region" description="Helical" evidence="1">
    <location>
        <begin position="370"/>
        <end position="393"/>
    </location>
</feature>
<proteinExistence type="predicted"/>
<reference evidence="2 3" key="1">
    <citation type="journal article" date="2024" name="Front. Microbiol.">
        <title>Pangenomic and biochemical analyses of Helcococcus ovis reveal widespread tetracycline resistance and a novel bacterial species, Helcococcus bovis.</title>
        <authorList>
            <person name="Cunha F."/>
            <person name="Zhai Y."/>
            <person name="Casaro S."/>
            <person name="Jones K.L."/>
            <person name="Hernandez M."/>
            <person name="Bisinotto R.S."/>
            <person name="Kariyawasam S."/>
            <person name="Brown M.B."/>
            <person name="Phillips A."/>
            <person name="Jeong K.C."/>
            <person name="Galvao K.N."/>
        </authorList>
    </citation>
    <scope>NUCLEOTIDE SEQUENCE [LARGE SCALE GENOMIC DNA]</scope>
    <source>
        <strain evidence="2 3">KG197</strain>
    </source>
</reference>
<evidence type="ECO:0000313" key="3">
    <source>
        <dbReference type="Proteomes" id="UP001629536"/>
    </source>
</evidence>
<gene>
    <name evidence="2" type="ORF">ABGF40_00280</name>
</gene>
<keyword evidence="1" id="KW-1133">Transmembrane helix</keyword>
<feature type="transmembrane region" description="Helical" evidence="1">
    <location>
        <begin position="334"/>
        <end position="355"/>
    </location>
</feature>
<evidence type="ECO:0000313" key="2">
    <source>
        <dbReference type="EMBL" id="MFM1524106.1"/>
    </source>
</evidence>
<evidence type="ECO:0000256" key="1">
    <source>
        <dbReference type="SAM" id="Phobius"/>
    </source>
</evidence>
<dbReference type="EMBL" id="JBFNFH010000001">
    <property type="protein sequence ID" value="MFM1524106.1"/>
    <property type="molecule type" value="Genomic_DNA"/>
</dbReference>
<feature type="transmembrane region" description="Helical" evidence="1">
    <location>
        <begin position="423"/>
        <end position="443"/>
    </location>
</feature>
<sequence>MFRAISIIKKKEFYSNYNFIIYYLQRIPLIGKLFKNKAYNISVADDLLFFISTIWHFIKKIFSKLLFYGLIFGMNLITLKNILNDFGKNNGYKNLENLQNGDILFYLISFSLFLGVFAYISHFYENTKENYLYIKQMKMKPREYHLSLFFYDAIIFISTFTISNRILFLIFGINIDALRILYFVIFGYSLRYLAAVIFLKFNFKSKTFLKNLNIVSWICAAIIFIGSLAIIFFIKKLIDFSVLYNVKFGIIGILIFVISTYLALKRDNIEEVSYRFLNYKELSEVNVKEINKKQYSLSEKKLSKDEKDFSKYSGIEYINKIFFHRTLGAINKKLVIQGIVKSVILIVIAVVAYFSSGNNDKELVENVPKYYPLVIFASGYLLFNADFFIKYCFANMDYSLLKYSYYRRKDFLIKSVKIRMIQLLKLQSVVFLVLVASITSVAISFKFSLYNLILCYIYAIVSLLFFTLHYLFAYYIIQPFNKDIEAKNPLYSMLTWLIYMISYISIFFGSANKYVSWGLLVFCIIYVILGFVGIKYLAVKRFKLK</sequence>
<feature type="transmembrane region" description="Helical" evidence="1">
    <location>
        <begin position="65"/>
        <end position="83"/>
    </location>
</feature>
<accession>A0ABW9F3T4</accession>
<dbReference type="Proteomes" id="UP001629536">
    <property type="component" value="Unassembled WGS sequence"/>
</dbReference>
<keyword evidence="3" id="KW-1185">Reference proteome</keyword>
<feature type="transmembrane region" description="Helical" evidence="1">
    <location>
        <begin position="103"/>
        <end position="124"/>
    </location>
</feature>
<feature type="transmembrane region" description="Helical" evidence="1">
    <location>
        <begin position="514"/>
        <end position="538"/>
    </location>
</feature>
<keyword evidence="1" id="KW-0812">Transmembrane</keyword>
<feature type="transmembrane region" description="Helical" evidence="1">
    <location>
        <begin position="144"/>
        <end position="168"/>
    </location>
</feature>
<name>A0ABW9F3T4_9FIRM</name>
<feature type="transmembrane region" description="Helical" evidence="1">
    <location>
        <begin position="449"/>
        <end position="477"/>
    </location>
</feature>
<feature type="transmembrane region" description="Helical" evidence="1">
    <location>
        <begin position="211"/>
        <end position="234"/>
    </location>
</feature>